<evidence type="ECO:0000313" key="2">
    <source>
        <dbReference type="EMBL" id="CAB5219472.1"/>
    </source>
</evidence>
<sequence>MSEEKITAMETKGALIEKITFALLPLLFSCVVYLMSALSNLSHEVTVLNSKISLVVTSDNRQAPNSGAELAREKLRQDLEKEIQLNRDQIHTNRMHIAILEEKLATDHKIKSKPLGKE</sequence>
<keyword evidence="1" id="KW-0812">Transmembrane</keyword>
<reference evidence="2" key="1">
    <citation type="submission" date="2020-05" db="EMBL/GenBank/DDBJ databases">
        <authorList>
            <person name="Chiriac C."/>
            <person name="Salcher M."/>
            <person name="Ghai R."/>
            <person name="Kavagutti S V."/>
        </authorList>
    </citation>
    <scope>NUCLEOTIDE SEQUENCE</scope>
</reference>
<name>A0A6J7WRU9_9CAUD</name>
<feature type="transmembrane region" description="Helical" evidence="1">
    <location>
        <begin position="21"/>
        <end position="41"/>
    </location>
</feature>
<keyword evidence="1" id="KW-0472">Membrane</keyword>
<protein>
    <submittedName>
        <fullName evidence="2">Uncharacterized protein</fullName>
    </submittedName>
</protein>
<accession>A0A6J7WRU9</accession>
<evidence type="ECO:0000256" key="1">
    <source>
        <dbReference type="SAM" id="Phobius"/>
    </source>
</evidence>
<gene>
    <name evidence="2" type="ORF">UFOVP229_77</name>
</gene>
<organism evidence="2">
    <name type="scientific">uncultured Caudovirales phage</name>
    <dbReference type="NCBI Taxonomy" id="2100421"/>
    <lineage>
        <taxon>Viruses</taxon>
        <taxon>Duplodnaviria</taxon>
        <taxon>Heunggongvirae</taxon>
        <taxon>Uroviricota</taxon>
        <taxon>Caudoviricetes</taxon>
        <taxon>Peduoviridae</taxon>
        <taxon>Maltschvirus</taxon>
        <taxon>Maltschvirus maltsch</taxon>
    </lineage>
</organism>
<proteinExistence type="predicted"/>
<keyword evidence="1" id="KW-1133">Transmembrane helix</keyword>
<dbReference type="PROSITE" id="PS51257">
    <property type="entry name" value="PROKAR_LIPOPROTEIN"/>
    <property type="match status" value="1"/>
</dbReference>
<dbReference type="EMBL" id="LR798271">
    <property type="protein sequence ID" value="CAB5219472.1"/>
    <property type="molecule type" value="Genomic_DNA"/>
</dbReference>